<dbReference type="EMBL" id="DF975106">
    <property type="protein sequence ID" value="GAU51383.1"/>
    <property type="molecule type" value="Genomic_DNA"/>
</dbReference>
<protein>
    <submittedName>
        <fullName evidence="1">Uncharacterized protein</fullName>
    </submittedName>
</protein>
<proteinExistence type="predicted"/>
<name>A0A2Z6P8V8_TRISU</name>
<sequence>MTLTKPRSTKMTLLHLPAILKRSTCFVLGREQRFRRRVVEYGRMPNNTPYKHGNVDFGTAMAGHPFTN</sequence>
<evidence type="ECO:0000313" key="1">
    <source>
        <dbReference type="EMBL" id="GAU51383.1"/>
    </source>
</evidence>
<reference evidence="2" key="1">
    <citation type="journal article" date="2017" name="Front. Plant Sci.">
        <title>Climate Clever Clovers: New Paradigm to Reduce the Environmental Footprint of Ruminants by Breeding Low Methanogenic Forages Utilizing Haplotype Variation.</title>
        <authorList>
            <person name="Kaur P."/>
            <person name="Appels R."/>
            <person name="Bayer P.E."/>
            <person name="Keeble-Gagnere G."/>
            <person name="Wang J."/>
            <person name="Hirakawa H."/>
            <person name="Shirasawa K."/>
            <person name="Vercoe P."/>
            <person name="Stefanova K."/>
            <person name="Durmic Z."/>
            <person name="Nichols P."/>
            <person name="Revell C."/>
            <person name="Isobe S.N."/>
            <person name="Edwards D."/>
            <person name="Erskine W."/>
        </authorList>
    </citation>
    <scope>NUCLEOTIDE SEQUENCE [LARGE SCALE GENOMIC DNA]</scope>
    <source>
        <strain evidence="2">cv. Daliak</strain>
    </source>
</reference>
<organism evidence="1 2">
    <name type="scientific">Trifolium subterraneum</name>
    <name type="common">Subterranean clover</name>
    <dbReference type="NCBI Taxonomy" id="3900"/>
    <lineage>
        <taxon>Eukaryota</taxon>
        <taxon>Viridiplantae</taxon>
        <taxon>Streptophyta</taxon>
        <taxon>Embryophyta</taxon>
        <taxon>Tracheophyta</taxon>
        <taxon>Spermatophyta</taxon>
        <taxon>Magnoliopsida</taxon>
        <taxon>eudicotyledons</taxon>
        <taxon>Gunneridae</taxon>
        <taxon>Pentapetalae</taxon>
        <taxon>rosids</taxon>
        <taxon>fabids</taxon>
        <taxon>Fabales</taxon>
        <taxon>Fabaceae</taxon>
        <taxon>Papilionoideae</taxon>
        <taxon>50 kb inversion clade</taxon>
        <taxon>NPAAA clade</taxon>
        <taxon>Hologalegina</taxon>
        <taxon>IRL clade</taxon>
        <taxon>Trifolieae</taxon>
        <taxon>Trifolium</taxon>
    </lineage>
</organism>
<keyword evidence="2" id="KW-1185">Reference proteome</keyword>
<accession>A0A2Z6P8V8</accession>
<dbReference type="Proteomes" id="UP000242715">
    <property type="component" value="Unassembled WGS sequence"/>
</dbReference>
<dbReference type="AlphaFoldDB" id="A0A2Z6P8V8"/>
<evidence type="ECO:0000313" key="2">
    <source>
        <dbReference type="Proteomes" id="UP000242715"/>
    </source>
</evidence>
<gene>
    <name evidence="1" type="ORF">TSUD_299480</name>
</gene>